<sequence length="649" mass="67920">MSLKTITMVMVGGLLVTLIVFWAVTSATADTSASFQTANLGFEKAVSASDVVVGVNTNRVGILTDTTDGKCQVATWEGGSRGGDITLRVETTTVAGVCTSTTALIAAGAGAASQELLSGIKAPLFTYSNLGGREITFGATGAAVLATGTMPTSVTVADWNDTRPYKVALNLETLSTDAAAVTKKAVLSAFTNVVNIAAAADDLRYVPAPSTDPVPGPLHITGVDRSSTTGALVGGVHEGLSVSFAGGVCPAGPTKVSVSYTQQGPSAAPAVSTVINQVLTGSSSAVQLGSVANGASGAVDVSATCVDSGVAEKDSTGYTQSIPATVLTVTQNAAPEKHNLSWTAVSSLPTSFQVSWYSQNGTLTTNPPATSALSMTTTQVVGSTFGLQTSYWLVATVDSTPAPSVYGNITTPWPAASPATGLWYWAGSPSVGSYVWTNGAACPAGTTRQTRSDLNAKWDSNTNLNWADYLVSAWSTDKFEDHAATDVWQGYPFQFSVHTKCASPYSESAIAYTQSATTWNTWDSPRTPEYNAYTQWQKVEQPAGSVYDVCRNHGTVTCTRHPGYNWSIQLVYRNFCPSGSTLAASNVHSRSWSGGQWDNTFDTLDGWETGGANQQVWYNSAVYTCKTPWGNTSPNSGVSGETMIWVWGW</sequence>
<proteinExistence type="predicted"/>
<protein>
    <submittedName>
        <fullName evidence="1">Uncharacterized protein</fullName>
    </submittedName>
</protein>
<evidence type="ECO:0000313" key="2">
    <source>
        <dbReference type="Proteomes" id="UP001165341"/>
    </source>
</evidence>
<organism evidence="1 2">
    <name type="scientific">Cryobacterium zhongshanensis</name>
    <dbReference type="NCBI Taxonomy" id="2928153"/>
    <lineage>
        <taxon>Bacteria</taxon>
        <taxon>Bacillati</taxon>
        <taxon>Actinomycetota</taxon>
        <taxon>Actinomycetes</taxon>
        <taxon>Micrococcales</taxon>
        <taxon>Microbacteriaceae</taxon>
        <taxon>Cryobacterium</taxon>
    </lineage>
</organism>
<dbReference type="RefSeq" id="WP_243013031.1">
    <property type="nucleotide sequence ID" value="NZ_JALGAR010000006.1"/>
</dbReference>
<name>A0AA41QZ83_9MICO</name>
<gene>
    <name evidence="1" type="ORF">MQH31_17185</name>
</gene>
<comment type="caution">
    <text evidence="1">The sequence shown here is derived from an EMBL/GenBank/DDBJ whole genome shotgun (WGS) entry which is preliminary data.</text>
</comment>
<accession>A0AA41QZ83</accession>
<evidence type="ECO:0000313" key="1">
    <source>
        <dbReference type="EMBL" id="MCI4659539.1"/>
    </source>
</evidence>
<reference evidence="1" key="1">
    <citation type="submission" date="2022-03" db="EMBL/GenBank/DDBJ databases">
        <title>Cryobacterium sp. nov. strain ZS14-85, isolated from Antarctic soil.</title>
        <authorList>
            <person name="Li J."/>
            <person name="Niu G."/>
        </authorList>
    </citation>
    <scope>NUCLEOTIDE SEQUENCE</scope>
    <source>
        <strain evidence="1">ZS14-85</strain>
    </source>
</reference>
<dbReference type="Proteomes" id="UP001165341">
    <property type="component" value="Unassembled WGS sequence"/>
</dbReference>
<keyword evidence="2" id="KW-1185">Reference proteome</keyword>
<dbReference type="EMBL" id="JALGAR010000006">
    <property type="protein sequence ID" value="MCI4659539.1"/>
    <property type="molecule type" value="Genomic_DNA"/>
</dbReference>
<dbReference type="AlphaFoldDB" id="A0AA41QZ83"/>